<dbReference type="Gene3D" id="3.40.140.10">
    <property type="entry name" value="Cytidine Deaminase, domain 2"/>
    <property type="match status" value="1"/>
</dbReference>
<dbReference type="InterPro" id="IPR024072">
    <property type="entry name" value="DHFR-like_dom_sf"/>
</dbReference>
<proteinExistence type="inferred from homology"/>
<dbReference type="InterPro" id="IPR002734">
    <property type="entry name" value="RibDG_C"/>
</dbReference>
<evidence type="ECO:0000256" key="8">
    <source>
        <dbReference type="ARBA" id="ARBA00023268"/>
    </source>
</evidence>
<feature type="binding site" evidence="12">
    <location>
        <position position="82"/>
    </location>
    <ligand>
        <name>Zn(2+)</name>
        <dbReference type="ChEBI" id="CHEBI:29105"/>
        <note>catalytic</note>
    </ligand>
</feature>
<comment type="catalytic activity">
    <reaction evidence="9">
        <text>2,5-diamino-6-hydroxy-4-(5-phosphoribosylamino)-pyrimidine + H2O + H(+) = 5-amino-6-(5-phospho-D-ribosylamino)uracil + NH4(+)</text>
        <dbReference type="Rhea" id="RHEA:21868"/>
        <dbReference type="ChEBI" id="CHEBI:15377"/>
        <dbReference type="ChEBI" id="CHEBI:15378"/>
        <dbReference type="ChEBI" id="CHEBI:28938"/>
        <dbReference type="ChEBI" id="CHEBI:58453"/>
        <dbReference type="ChEBI" id="CHEBI:58614"/>
        <dbReference type="EC" id="3.5.4.26"/>
    </reaction>
</comment>
<feature type="binding site" evidence="11">
    <location>
        <position position="197"/>
    </location>
    <ligand>
        <name>NADP(+)</name>
        <dbReference type="ChEBI" id="CHEBI:58349"/>
    </ligand>
</feature>
<dbReference type="GO" id="GO:0008703">
    <property type="term" value="F:5-amino-6-(5-phosphoribosylamino)uracil reductase activity"/>
    <property type="evidence" value="ECO:0007669"/>
    <property type="project" value="UniProtKB-EC"/>
</dbReference>
<dbReference type="CDD" id="cd01284">
    <property type="entry name" value="Riboflavin_deaminase-reductase"/>
    <property type="match status" value="1"/>
</dbReference>
<evidence type="ECO:0000256" key="5">
    <source>
        <dbReference type="ARBA" id="ARBA00007417"/>
    </source>
</evidence>
<feature type="binding site" evidence="12">
    <location>
        <position position="73"/>
    </location>
    <ligand>
        <name>Zn(2+)</name>
        <dbReference type="ChEBI" id="CHEBI:29105"/>
        <note>catalytic</note>
    </ligand>
</feature>
<comment type="catalytic activity">
    <reaction evidence="9">
        <text>5-amino-6-(5-phospho-D-ribitylamino)uracil + NADP(+) = 5-amino-6-(5-phospho-D-ribosylamino)uracil + NADPH + H(+)</text>
        <dbReference type="Rhea" id="RHEA:17845"/>
        <dbReference type="ChEBI" id="CHEBI:15378"/>
        <dbReference type="ChEBI" id="CHEBI:57783"/>
        <dbReference type="ChEBI" id="CHEBI:58349"/>
        <dbReference type="ChEBI" id="CHEBI:58421"/>
        <dbReference type="ChEBI" id="CHEBI:58453"/>
        <dbReference type="EC" id="1.1.1.193"/>
    </reaction>
</comment>
<name>A0A8J2UIB6_9BACT</name>
<evidence type="ECO:0000313" key="14">
    <source>
        <dbReference type="EMBL" id="GGB21678.1"/>
    </source>
</evidence>
<dbReference type="AlphaFoldDB" id="A0A8J2UIB6"/>
<evidence type="ECO:0000256" key="7">
    <source>
        <dbReference type="ARBA" id="ARBA00023002"/>
    </source>
</evidence>
<comment type="similarity">
    <text evidence="4 9">In the N-terminal section; belongs to the cytidine and deoxycytidylate deaminase family.</text>
</comment>
<evidence type="ECO:0000313" key="15">
    <source>
        <dbReference type="Proteomes" id="UP000607559"/>
    </source>
</evidence>
<dbReference type="Pfam" id="PF00383">
    <property type="entry name" value="dCMP_cyt_deam_1"/>
    <property type="match status" value="1"/>
</dbReference>
<protein>
    <recommendedName>
        <fullName evidence="9">Riboflavin biosynthesis protein RibD</fullName>
    </recommendedName>
    <domain>
        <recommendedName>
            <fullName evidence="9">Diaminohydroxyphosphoribosylaminopyrimidine deaminase</fullName>
            <shortName evidence="9">DRAP deaminase</shortName>
            <ecNumber evidence="9">3.5.4.26</ecNumber>
        </recommendedName>
        <alternativeName>
            <fullName evidence="9">Riboflavin-specific deaminase</fullName>
        </alternativeName>
    </domain>
    <domain>
        <recommendedName>
            <fullName evidence="9">5-amino-6-(5-phosphoribosylamino)uracil reductase</fullName>
            <ecNumber evidence="9">1.1.1.193</ecNumber>
        </recommendedName>
        <alternativeName>
            <fullName evidence="9">HTP reductase</fullName>
        </alternativeName>
    </domain>
</protein>
<keyword evidence="8" id="KW-0511">Multifunctional enzyme</keyword>
<feature type="binding site" evidence="11">
    <location>
        <begin position="281"/>
        <end position="287"/>
    </location>
    <ligand>
        <name>NADP(+)</name>
        <dbReference type="ChEBI" id="CHEBI:58349"/>
    </ligand>
</feature>
<dbReference type="GO" id="GO:0008835">
    <property type="term" value="F:diaminohydroxyphosphoribosylaminopyrimidine deaminase activity"/>
    <property type="evidence" value="ECO:0007669"/>
    <property type="project" value="UniProtKB-EC"/>
</dbReference>
<evidence type="ECO:0000256" key="2">
    <source>
        <dbReference type="ARBA" id="ARBA00004882"/>
    </source>
</evidence>
<evidence type="ECO:0000256" key="11">
    <source>
        <dbReference type="PIRSR" id="PIRSR006769-2"/>
    </source>
</evidence>
<evidence type="ECO:0000259" key="13">
    <source>
        <dbReference type="PROSITE" id="PS51747"/>
    </source>
</evidence>
<feature type="binding site" evidence="11">
    <location>
        <position position="279"/>
    </location>
    <ligand>
        <name>substrate</name>
    </ligand>
</feature>
<organism evidence="14 15">
    <name type="scientific">Puia dinghuensis</name>
    <dbReference type="NCBI Taxonomy" id="1792502"/>
    <lineage>
        <taxon>Bacteria</taxon>
        <taxon>Pseudomonadati</taxon>
        <taxon>Bacteroidota</taxon>
        <taxon>Chitinophagia</taxon>
        <taxon>Chitinophagales</taxon>
        <taxon>Chitinophagaceae</taxon>
        <taxon>Puia</taxon>
    </lineage>
</organism>
<dbReference type="GO" id="GO:0009231">
    <property type="term" value="P:riboflavin biosynthetic process"/>
    <property type="evidence" value="ECO:0007669"/>
    <property type="project" value="UniProtKB-UniPathway"/>
</dbReference>
<evidence type="ECO:0000256" key="12">
    <source>
        <dbReference type="PIRSR" id="PIRSR006769-3"/>
    </source>
</evidence>
<dbReference type="Pfam" id="PF01872">
    <property type="entry name" value="RibD_C"/>
    <property type="match status" value="1"/>
</dbReference>
<keyword evidence="7 9" id="KW-0560">Oxidoreductase</keyword>
<dbReference type="SUPFAM" id="SSF53927">
    <property type="entry name" value="Cytidine deaminase-like"/>
    <property type="match status" value="1"/>
</dbReference>
<dbReference type="EC" id="1.1.1.193" evidence="9"/>
<keyword evidence="9 12" id="KW-0479">Metal-binding</keyword>
<dbReference type="RefSeq" id="WP_188937298.1">
    <property type="nucleotide sequence ID" value="NZ_BMJC01000006.1"/>
</dbReference>
<comment type="similarity">
    <text evidence="5 9">In the C-terminal section; belongs to the HTP reductase family.</text>
</comment>
<dbReference type="Proteomes" id="UP000607559">
    <property type="component" value="Unassembled WGS sequence"/>
</dbReference>
<dbReference type="NCBIfam" id="TIGR00326">
    <property type="entry name" value="eubact_ribD"/>
    <property type="match status" value="1"/>
</dbReference>
<feature type="binding site" evidence="11">
    <location>
        <position position="181"/>
    </location>
    <ligand>
        <name>substrate</name>
    </ligand>
</feature>
<dbReference type="UniPathway" id="UPA00275">
    <property type="reaction ID" value="UER00401"/>
</dbReference>
<reference evidence="14" key="1">
    <citation type="journal article" date="2014" name="Int. J. Syst. Evol. Microbiol.">
        <title>Complete genome sequence of Corynebacterium casei LMG S-19264T (=DSM 44701T), isolated from a smear-ripened cheese.</title>
        <authorList>
            <consortium name="US DOE Joint Genome Institute (JGI-PGF)"/>
            <person name="Walter F."/>
            <person name="Albersmeier A."/>
            <person name="Kalinowski J."/>
            <person name="Ruckert C."/>
        </authorList>
    </citation>
    <scope>NUCLEOTIDE SEQUENCE</scope>
    <source>
        <strain evidence="14">CGMCC 1.15448</strain>
    </source>
</reference>
<evidence type="ECO:0000256" key="1">
    <source>
        <dbReference type="ARBA" id="ARBA00002151"/>
    </source>
</evidence>
<comment type="cofactor">
    <cofactor evidence="9 12">
        <name>Zn(2+)</name>
        <dbReference type="ChEBI" id="CHEBI:29105"/>
    </cofactor>
    <text evidence="9 12">Binds 1 zinc ion.</text>
</comment>
<dbReference type="PANTHER" id="PTHR38011">
    <property type="entry name" value="DIHYDROFOLATE REDUCTASE FAMILY PROTEIN (AFU_ORTHOLOGUE AFUA_8G06820)"/>
    <property type="match status" value="1"/>
</dbReference>
<feature type="binding site" evidence="11">
    <location>
        <position position="204"/>
    </location>
    <ligand>
        <name>substrate</name>
    </ligand>
</feature>
<comment type="function">
    <text evidence="1 9">Converts 2,5-diamino-6-(ribosylamino)-4(3h)-pyrimidinone 5'-phosphate into 5-amino-6-(ribosylamino)-2,4(1h,3h)-pyrimidinedione 5'-phosphate.</text>
</comment>
<dbReference type="InterPro" id="IPR002125">
    <property type="entry name" value="CMP_dCMP_dom"/>
</dbReference>
<feature type="domain" description="CMP/dCMP-type deaminase" evidence="13">
    <location>
        <begin position="1"/>
        <end position="121"/>
    </location>
</feature>
<dbReference type="PROSITE" id="PS51747">
    <property type="entry name" value="CYT_DCMP_DEAMINASES_2"/>
    <property type="match status" value="1"/>
</dbReference>
<keyword evidence="9 12" id="KW-0862">Zinc</keyword>
<feature type="binding site" evidence="11">
    <location>
        <position position="193"/>
    </location>
    <ligand>
        <name>NADP(+)</name>
        <dbReference type="ChEBI" id="CHEBI:58349"/>
    </ligand>
</feature>
<keyword evidence="15" id="KW-1185">Reference proteome</keyword>
<evidence type="ECO:0000256" key="10">
    <source>
        <dbReference type="PIRSR" id="PIRSR006769-1"/>
    </source>
</evidence>
<feature type="active site" description="Proton donor" evidence="10">
    <location>
        <position position="46"/>
    </location>
</feature>
<evidence type="ECO:0000256" key="6">
    <source>
        <dbReference type="ARBA" id="ARBA00022857"/>
    </source>
</evidence>
<dbReference type="EC" id="3.5.4.26" evidence="9"/>
<comment type="pathway">
    <text evidence="2 9">Cofactor biosynthesis; riboflavin biosynthesis; 5-amino-6-(D-ribitylamino)uracil from GTP: step 2/4.</text>
</comment>
<feature type="binding site" evidence="12">
    <location>
        <position position="44"/>
    </location>
    <ligand>
        <name>Zn(2+)</name>
        <dbReference type="ChEBI" id="CHEBI:29105"/>
        <note>catalytic</note>
    </ligand>
</feature>
<dbReference type="Gene3D" id="3.40.430.10">
    <property type="entry name" value="Dihydrofolate Reductase, subunit A"/>
    <property type="match status" value="1"/>
</dbReference>
<dbReference type="SUPFAM" id="SSF53597">
    <property type="entry name" value="Dihydrofolate reductase-like"/>
    <property type="match status" value="1"/>
</dbReference>
<dbReference type="InterPro" id="IPR004794">
    <property type="entry name" value="Eubact_RibD"/>
</dbReference>
<keyword evidence="9" id="KW-0378">Hydrolase</keyword>
<evidence type="ECO:0000256" key="9">
    <source>
        <dbReference type="PIRNR" id="PIRNR006769"/>
    </source>
</evidence>
<dbReference type="PIRSF" id="PIRSF006769">
    <property type="entry name" value="RibD"/>
    <property type="match status" value="1"/>
</dbReference>
<feature type="binding site" evidence="11">
    <location>
        <position position="201"/>
    </location>
    <ligand>
        <name>substrate</name>
    </ligand>
</feature>
<comment type="caution">
    <text evidence="14">The sequence shown here is derived from an EMBL/GenBank/DDBJ whole genome shotgun (WGS) entry which is preliminary data.</text>
</comment>
<sequence>MHRCLELARLGAGHVAPNPMVGAVLVFEDRIIGEGYHRQYGKAHAEVNCIDSVSEADRDLISRSTIYVSLEPCAHHGKTPPCADLLIAKNIPRVVVGCRDPFPKVDGKGIEKLKAAGIEVTLGVLEKECIDLNRRFFTFHTRHRPYIVLKWAQSANGYIARPGERTPISNEYTNRLVHKWRSEEASILVGPRTALIDNPALTARGWTGPDPIRLVIDKDLQLPAGLQLFDRKVKTIVFNTLKHEEENNLLYYQVAEDSSLVNQLITALHRLKIDSVLVEGGARLLQSFIDEGVWDEARVITNNDLVIPAGLPAPRLQNANPISHESLLSDTIRYYHHD</sequence>
<accession>A0A8J2UIB6</accession>
<evidence type="ECO:0000256" key="4">
    <source>
        <dbReference type="ARBA" id="ARBA00005259"/>
    </source>
</evidence>
<dbReference type="InterPro" id="IPR016193">
    <property type="entry name" value="Cytidine_deaminase-like"/>
</dbReference>
<keyword evidence="9" id="KW-0686">Riboflavin biosynthesis</keyword>
<dbReference type="EMBL" id="BMJC01000006">
    <property type="protein sequence ID" value="GGB21678.1"/>
    <property type="molecule type" value="Genomic_DNA"/>
</dbReference>
<evidence type="ECO:0000256" key="3">
    <source>
        <dbReference type="ARBA" id="ARBA00004910"/>
    </source>
</evidence>
<keyword evidence="6 9" id="KW-0521">NADP</keyword>
<reference evidence="14" key="2">
    <citation type="submission" date="2020-09" db="EMBL/GenBank/DDBJ databases">
        <authorList>
            <person name="Sun Q."/>
            <person name="Zhou Y."/>
        </authorList>
    </citation>
    <scope>NUCLEOTIDE SEQUENCE</scope>
    <source>
        <strain evidence="14">CGMCC 1.15448</strain>
    </source>
</reference>
<dbReference type="GO" id="GO:0046872">
    <property type="term" value="F:metal ion binding"/>
    <property type="evidence" value="ECO:0007669"/>
    <property type="project" value="UniProtKB-KW"/>
</dbReference>
<feature type="binding site" evidence="11">
    <location>
        <position position="152"/>
    </location>
    <ligand>
        <name>NADP(+)</name>
        <dbReference type="ChEBI" id="CHEBI:58349"/>
    </ligand>
</feature>
<gene>
    <name evidence="14" type="ORF">GCM10011511_51880</name>
</gene>
<dbReference type="PANTHER" id="PTHR38011:SF7">
    <property type="entry name" value="2,5-DIAMINO-6-RIBOSYLAMINO-4(3H)-PYRIMIDINONE 5'-PHOSPHATE REDUCTASE"/>
    <property type="match status" value="1"/>
</dbReference>
<dbReference type="InterPro" id="IPR050765">
    <property type="entry name" value="Riboflavin_Biosynth_HTPR"/>
</dbReference>
<comment type="pathway">
    <text evidence="3 9">Cofactor biosynthesis; riboflavin biosynthesis; 5-amino-6-(D-ribitylamino)uracil from GTP: step 3/4.</text>
</comment>